<dbReference type="AlphaFoldDB" id="A0A822XMD9"/>
<feature type="region of interest" description="Disordered" evidence="1">
    <location>
        <begin position="15"/>
        <end position="52"/>
    </location>
</feature>
<name>A0A822XMD9_NELNU</name>
<dbReference type="Proteomes" id="UP000607653">
    <property type="component" value="Unassembled WGS sequence"/>
</dbReference>
<sequence>MGEDNGDELGWVGVAIDSAESTGGGGGGGSNGFGSDRGHINCGEGAEIEKENNNKRCRERARGASGGFAAAEFESTIATVVVWKSVTGLKAEARQVEVEEEGLLFWRAIGEERKGDRQVGLLPE</sequence>
<dbReference type="EMBL" id="DUZY01000001">
    <property type="protein sequence ID" value="DAD21447.1"/>
    <property type="molecule type" value="Genomic_DNA"/>
</dbReference>
<keyword evidence="3" id="KW-1185">Reference proteome</keyword>
<proteinExistence type="predicted"/>
<evidence type="ECO:0000256" key="1">
    <source>
        <dbReference type="SAM" id="MobiDB-lite"/>
    </source>
</evidence>
<evidence type="ECO:0000313" key="3">
    <source>
        <dbReference type="Proteomes" id="UP000607653"/>
    </source>
</evidence>
<evidence type="ECO:0000313" key="2">
    <source>
        <dbReference type="EMBL" id="DAD21447.1"/>
    </source>
</evidence>
<protein>
    <submittedName>
        <fullName evidence="2">Uncharacterized protein</fullName>
    </submittedName>
</protein>
<accession>A0A822XMD9</accession>
<gene>
    <name evidence="2" type="ORF">HUJ06_022910</name>
</gene>
<comment type="caution">
    <text evidence="2">The sequence shown here is derived from an EMBL/GenBank/DDBJ whole genome shotgun (WGS) entry which is preliminary data.</text>
</comment>
<feature type="compositionally biased region" description="Gly residues" evidence="1">
    <location>
        <begin position="22"/>
        <end position="32"/>
    </location>
</feature>
<reference evidence="2 3" key="1">
    <citation type="journal article" date="2020" name="Mol. Biol. Evol.">
        <title>Distinct Expression and Methylation Patterns for Genes with Different Fates following a Single Whole-Genome Duplication in Flowering Plants.</title>
        <authorList>
            <person name="Shi T."/>
            <person name="Rahmani R.S."/>
            <person name="Gugger P.F."/>
            <person name="Wang M."/>
            <person name="Li H."/>
            <person name="Zhang Y."/>
            <person name="Li Z."/>
            <person name="Wang Q."/>
            <person name="Van de Peer Y."/>
            <person name="Marchal K."/>
            <person name="Chen J."/>
        </authorList>
    </citation>
    <scope>NUCLEOTIDE SEQUENCE [LARGE SCALE GENOMIC DNA]</scope>
    <source>
        <tissue evidence="2">Leaf</tissue>
    </source>
</reference>
<organism evidence="2 3">
    <name type="scientific">Nelumbo nucifera</name>
    <name type="common">Sacred lotus</name>
    <dbReference type="NCBI Taxonomy" id="4432"/>
    <lineage>
        <taxon>Eukaryota</taxon>
        <taxon>Viridiplantae</taxon>
        <taxon>Streptophyta</taxon>
        <taxon>Embryophyta</taxon>
        <taxon>Tracheophyta</taxon>
        <taxon>Spermatophyta</taxon>
        <taxon>Magnoliopsida</taxon>
        <taxon>Proteales</taxon>
        <taxon>Nelumbonaceae</taxon>
        <taxon>Nelumbo</taxon>
    </lineage>
</organism>